<dbReference type="Pfam" id="PF00083">
    <property type="entry name" value="Sugar_tr"/>
    <property type="match status" value="1"/>
</dbReference>
<dbReference type="PROSITE" id="PS50850">
    <property type="entry name" value="MFS"/>
    <property type="match status" value="1"/>
</dbReference>
<sequence>MNIISLSESDCFVLLGKEKERTATTLLAVFIASLLSVSYGFVLHFPHPLTLGNEKWYTAGHISLVIGASIGSVFAGIFIDKLGRRSTILMTSIIYLLGYVLLIFGCPEIQNNENFPIFFTVFGCIYCGIGVGMTSLVVPVYIAEVSSARLRGVMGAITNHAIVFGIFLYSLTAEISNWNVKYYYSVLLGLVITLLSLLMIFMPETPRWLLANDQRDKALKNQLWLLGVKSDAEDTCNYIETNLAHEQIASVNDFCSPVLFRPLIIGSLLFLIHQLTLIGYIIYLSHFLKRFKHLYITLTCFLLQLIFSLAGCFIVKRFFRRYILLFGSTTLLLCSIGFAISSDLNKKLSELRVAYLIIYAIIFITTWGSLPWIIVSEIFPPRARGLLGGIVRSFIWLFYIPTEMIFLKLVSINGSLWFTACISLLSILFIYYIVPETKKLTLEEIDQHYLIYRRF</sequence>
<dbReference type="PANTHER" id="PTHR48021">
    <property type="match status" value="1"/>
</dbReference>
<evidence type="ECO:0000256" key="1">
    <source>
        <dbReference type="ARBA" id="ARBA00004141"/>
    </source>
</evidence>
<feature type="transmembrane region" description="Helical" evidence="5">
    <location>
        <begin position="263"/>
        <end position="283"/>
    </location>
</feature>
<evidence type="ECO:0000313" key="7">
    <source>
        <dbReference type="Proteomes" id="UP001652625"/>
    </source>
</evidence>
<dbReference type="SUPFAM" id="SSF103473">
    <property type="entry name" value="MFS general substrate transporter"/>
    <property type="match status" value="1"/>
</dbReference>
<dbReference type="PRINTS" id="PR00171">
    <property type="entry name" value="SUGRTRNSPORT"/>
</dbReference>
<dbReference type="RefSeq" id="XP_065643966.1">
    <property type="nucleotide sequence ID" value="XM_065787894.1"/>
</dbReference>
<feature type="transmembrane region" description="Helical" evidence="5">
    <location>
        <begin position="295"/>
        <end position="315"/>
    </location>
</feature>
<feature type="transmembrane region" description="Helical" evidence="5">
    <location>
        <begin position="322"/>
        <end position="341"/>
    </location>
</feature>
<organism evidence="7 8">
    <name type="scientific">Hydra vulgaris</name>
    <name type="common">Hydra</name>
    <name type="synonym">Hydra attenuata</name>
    <dbReference type="NCBI Taxonomy" id="6087"/>
    <lineage>
        <taxon>Eukaryota</taxon>
        <taxon>Metazoa</taxon>
        <taxon>Cnidaria</taxon>
        <taxon>Hydrozoa</taxon>
        <taxon>Hydroidolina</taxon>
        <taxon>Anthoathecata</taxon>
        <taxon>Aplanulata</taxon>
        <taxon>Hydridae</taxon>
        <taxon>Hydra</taxon>
    </lineage>
</organism>
<gene>
    <name evidence="8" type="primary">LOC136075278</name>
</gene>
<keyword evidence="4 5" id="KW-0472">Membrane</keyword>
<feature type="transmembrane region" description="Helical" evidence="5">
    <location>
        <begin position="386"/>
        <end position="410"/>
    </location>
</feature>
<feature type="transmembrane region" description="Helical" evidence="5">
    <location>
        <begin position="182"/>
        <end position="202"/>
    </location>
</feature>
<protein>
    <submittedName>
        <fullName evidence="8">Solute carrier family 2, facilitated glucose transporter member 8-like isoform X1</fullName>
    </submittedName>
</protein>
<dbReference type="PROSITE" id="PS00216">
    <property type="entry name" value="SUGAR_TRANSPORT_1"/>
    <property type="match status" value="1"/>
</dbReference>
<dbReference type="InterPro" id="IPR020846">
    <property type="entry name" value="MFS_dom"/>
</dbReference>
<reference evidence="8" key="2">
    <citation type="submission" date="2025-08" db="UniProtKB">
        <authorList>
            <consortium name="RefSeq"/>
        </authorList>
    </citation>
    <scope>IDENTIFICATION</scope>
</reference>
<feature type="transmembrane region" description="Helical" evidence="5">
    <location>
        <begin position="353"/>
        <end position="374"/>
    </location>
</feature>
<keyword evidence="3 5" id="KW-1133">Transmembrane helix</keyword>
<dbReference type="InterPro" id="IPR005828">
    <property type="entry name" value="MFS_sugar_transport-like"/>
</dbReference>
<reference evidence="7" key="1">
    <citation type="submission" date="2025-05" db="UniProtKB">
        <authorList>
            <consortium name="RefSeq"/>
        </authorList>
    </citation>
    <scope>NUCLEOTIDE SEQUENCE [LARGE SCALE GENOMIC DNA]</scope>
</reference>
<name>A0ABM4B543_HYDVU</name>
<feature type="transmembrane region" description="Helical" evidence="5">
    <location>
        <begin position="150"/>
        <end position="170"/>
    </location>
</feature>
<dbReference type="InterPro" id="IPR003663">
    <property type="entry name" value="Sugar/inositol_transpt"/>
</dbReference>
<evidence type="ECO:0000259" key="6">
    <source>
        <dbReference type="PROSITE" id="PS50850"/>
    </source>
</evidence>
<dbReference type="GeneID" id="136075278"/>
<feature type="transmembrane region" description="Helical" evidence="5">
    <location>
        <begin position="26"/>
        <end position="45"/>
    </location>
</feature>
<feature type="transmembrane region" description="Helical" evidence="5">
    <location>
        <begin position="86"/>
        <end position="105"/>
    </location>
</feature>
<evidence type="ECO:0000256" key="2">
    <source>
        <dbReference type="ARBA" id="ARBA00022692"/>
    </source>
</evidence>
<dbReference type="Proteomes" id="UP001652625">
    <property type="component" value="Chromosome 01"/>
</dbReference>
<evidence type="ECO:0000256" key="4">
    <source>
        <dbReference type="ARBA" id="ARBA00023136"/>
    </source>
</evidence>
<dbReference type="PANTHER" id="PTHR48021:SF1">
    <property type="entry name" value="GH07001P-RELATED"/>
    <property type="match status" value="1"/>
</dbReference>
<dbReference type="InterPro" id="IPR005829">
    <property type="entry name" value="Sugar_transporter_CS"/>
</dbReference>
<accession>A0ABM4B543</accession>
<keyword evidence="2 5" id="KW-0812">Transmembrane</keyword>
<proteinExistence type="predicted"/>
<feature type="domain" description="Major facilitator superfamily (MFS) profile" evidence="6">
    <location>
        <begin position="1"/>
        <end position="438"/>
    </location>
</feature>
<keyword evidence="7" id="KW-1185">Reference proteome</keyword>
<evidence type="ECO:0000256" key="3">
    <source>
        <dbReference type="ARBA" id="ARBA00022989"/>
    </source>
</evidence>
<feature type="transmembrane region" description="Helical" evidence="5">
    <location>
        <begin position="57"/>
        <end position="79"/>
    </location>
</feature>
<dbReference type="InterPro" id="IPR050549">
    <property type="entry name" value="MFS_Trehalose_Transporter"/>
</dbReference>
<evidence type="ECO:0000256" key="5">
    <source>
        <dbReference type="SAM" id="Phobius"/>
    </source>
</evidence>
<dbReference type="InterPro" id="IPR036259">
    <property type="entry name" value="MFS_trans_sf"/>
</dbReference>
<comment type="subcellular location">
    <subcellularLocation>
        <location evidence="1">Membrane</location>
        <topology evidence="1">Multi-pass membrane protein</topology>
    </subcellularLocation>
</comment>
<feature type="transmembrane region" description="Helical" evidence="5">
    <location>
        <begin position="117"/>
        <end position="143"/>
    </location>
</feature>
<feature type="transmembrane region" description="Helical" evidence="5">
    <location>
        <begin position="416"/>
        <end position="434"/>
    </location>
</feature>
<evidence type="ECO:0000313" key="8">
    <source>
        <dbReference type="RefSeq" id="XP_065643966.1"/>
    </source>
</evidence>
<dbReference type="Gene3D" id="1.20.1250.20">
    <property type="entry name" value="MFS general substrate transporter like domains"/>
    <property type="match status" value="1"/>
</dbReference>